<accession>A0AA38I813</accession>
<evidence type="ECO:0000313" key="6">
    <source>
        <dbReference type="Proteomes" id="UP001168821"/>
    </source>
</evidence>
<dbReference type="InterPro" id="IPR039227">
    <property type="entry name" value="GNG13"/>
</dbReference>
<dbReference type="SMART" id="SM00369">
    <property type="entry name" value="LRR_TYP"/>
    <property type="match status" value="5"/>
</dbReference>
<dbReference type="GO" id="GO:0050909">
    <property type="term" value="P:sensory perception of taste"/>
    <property type="evidence" value="ECO:0007669"/>
    <property type="project" value="InterPro"/>
</dbReference>
<keyword evidence="1" id="KW-0433">Leucine-rich repeat</keyword>
<dbReference type="Gene3D" id="3.80.10.10">
    <property type="entry name" value="Ribonuclease Inhibitor"/>
    <property type="match status" value="1"/>
</dbReference>
<dbReference type="Proteomes" id="UP001168821">
    <property type="component" value="Unassembled WGS sequence"/>
</dbReference>
<organism evidence="5 6">
    <name type="scientific">Zophobas morio</name>
    <dbReference type="NCBI Taxonomy" id="2755281"/>
    <lineage>
        <taxon>Eukaryota</taxon>
        <taxon>Metazoa</taxon>
        <taxon>Ecdysozoa</taxon>
        <taxon>Arthropoda</taxon>
        <taxon>Hexapoda</taxon>
        <taxon>Insecta</taxon>
        <taxon>Pterygota</taxon>
        <taxon>Neoptera</taxon>
        <taxon>Endopterygota</taxon>
        <taxon>Coleoptera</taxon>
        <taxon>Polyphaga</taxon>
        <taxon>Cucujiformia</taxon>
        <taxon>Tenebrionidae</taxon>
        <taxon>Zophobas</taxon>
    </lineage>
</organism>
<dbReference type="InterPro" id="IPR001611">
    <property type="entry name" value="Leu-rich_rpt"/>
</dbReference>
<proteinExistence type="predicted"/>
<protein>
    <submittedName>
        <fullName evidence="5">Uncharacterized protein</fullName>
    </submittedName>
</protein>
<dbReference type="AlphaFoldDB" id="A0AA38I813"/>
<keyword evidence="3" id="KW-0472">Membrane</keyword>
<evidence type="ECO:0000256" key="2">
    <source>
        <dbReference type="ARBA" id="ARBA00022737"/>
    </source>
</evidence>
<dbReference type="GO" id="GO:0031681">
    <property type="term" value="F:G-protein beta-subunit binding"/>
    <property type="evidence" value="ECO:0007669"/>
    <property type="project" value="InterPro"/>
</dbReference>
<keyword evidence="4" id="KW-0732">Signal</keyword>
<evidence type="ECO:0000256" key="1">
    <source>
        <dbReference type="ARBA" id="ARBA00022614"/>
    </source>
</evidence>
<feature type="transmembrane region" description="Helical" evidence="3">
    <location>
        <begin position="315"/>
        <end position="333"/>
    </location>
</feature>
<reference evidence="5" key="1">
    <citation type="journal article" date="2023" name="G3 (Bethesda)">
        <title>Whole genome assemblies of Zophobas morio and Tenebrio molitor.</title>
        <authorList>
            <person name="Kaur S."/>
            <person name="Stinson S.A."/>
            <person name="diCenzo G.C."/>
        </authorList>
    </citation>
    <scope>NUCLEOTIDE SEQUENCE</scope>
    <source>
        <strain evidence="5">QUZm001</strain>
    </source>
</reference>
<gene>
    <name evidence="5" type="ORF">Zmor_018803</name>
</gene>
<dbReference type="SUPFAM" id="SSF52058">
    <property type="entry name" value="L domain-like"/>
    <property type="match status" value="1"/>
</dbReference>
<dbReference type="GO" id="GO:0005834">
    <property type="term" value="C:heterotrimeric G-protein complex"/>
    <property type="evidence" value="ECO:0007669"/>
    <property type="project" value="InterPro"/>
</dbReference>
<feature type="chain" id="PRO_5041296283" evidence="4">
    <location>
        <begin position="25"/>
        <end position="334"/>
    </location>
</feature>
<dbReference type="SMART" id="SM00365">
    <property type="entry name" value="LRR_SD22"/>
    <property type="match status" value="2"/>
</dbReference>
<comment type="caution">
    <text evidence="5">The sequence shown here is derived from an EMBL/GenBank/DDBJ whole genome shotgun (WGS) entry which is preliminary data.</text>
</comment>
<dbReference type="PROSITE" id="PS51450">
    <property type="entry name" value="LRR"/>
    <property type="match status" value="1"/>
</dbReference>
<dbReference type="GO" id="GO:0007200">
    <property type="term" value="P:phospholipase C-activating G protein-coupled receptor signaling pathway"/>
    <property type="evidence" value="ECO:0007669"/>
    <property type="project" value="InterPro"/>
</dbReference>
<dbReference type="InterPro" id="IPR003591">
    <property type="entry name" value="Leu-rich_rpt_typical-subtyp"/>
</dbReference>
<keyword evidence="3" id="KW-1133">Transmembrane helix</keyword>
<keyword evidence="2" id="KW-0677">Repeat</keyword>
<dbReference type="EMBL" id="JALNTZ010000005">
    <property type="protein sequence ID" value="KAJ3652873.1"/>
    <property type="molecule type" value="Genomic_DNA"/>
</dbReference>
<sequence length="334" mass="38390">MFAYIMHTLIFWHIQTSFLPQAFTSISYVTLDSEINAKWQNESIILTSEPTQAILVKDKVNKLFDGLFNLSYPLQCLWFVNTYTVEIEPDFLKGQDVYTLIVQENNITVIQTYTFRNLKLTFIDLSRNGIQVVENLAFANLSNLEVIYLAENELTTLNSKAFENLPKLRELLLMRNYITLLGPSSFDFVKTRGFMLSISNNRIANIDEDTFRGSNATNVSLFLENNLLQQISINIFHNHSFLEVSLTGNKIRTLTGNLEERNFEIGVLRIENSFDKKSFQSLLNWTIINNITLDCKTCVSTNLKNLAQPVHFQKGLSVIFLIFFAICSCWIVVT</sequence>
<dbReference type="Pfam" id="PF13855">
    <property type="entry name" value="LRR_8"/>
    <property type="match status" value="1"/>
</dbReference>
<feature type="signal peptide" evidence="4">
    <location>
        <begin position="1"/>
        <end position="24"/>
    </location>
</feature>
<dbReference type="InterPro" id="IPR032675">
    <property type="entry name" value="LRR_dom_sf"/>
</dbReference>
<evidence type="ECO:0000313" key="5">
    <source>
        <dbReference type="EMBL" id="KAJ3652873.1"/>
    </source>
</evidence>
<keyword evidence="3" id="KW-0812">Transmembrane</keyword>
<evidence type="ECO:0000256" key="3">
    <source>
        <dbReference type="SAM" id="Phobius"/>
    </source>
</evidence>
<dbReference type="PANTHER" id="PTHR15936:SF2">
    <property type="entry name" value="GUANINE NUCLEOTIDE-BINDING PROTEIN G(I)_G(S)_G(O) SUBUNIT GAMMA-13"/>
    <property type="match status" value="1"/>
</dbReference>
<name>A0AA38I813_9CUCU</name>
<evidence type="ECO:0000256" key="4">
    <source>
        <dbReference type="SAM" id="SignalP"/>
    </source>
</evidence>
<dbReference type="PANTHER" id="PTHR15936">
    <property type="entry name" value="GUANINE NUCLEOTIDE-BINDING PROTEIN G I /G S /G O GAMMA-13 SUBUNIT"/>
    <property type="match status" value="1"/>
</dbReference>
<keyword evidence="6" id="KW-1185">Reference proteome</keyword>